<gene>
    <name evidence="8" type="ORF">DES41_101284</name>
</gene>
<feature type="transmembrane region" description="Helical" evidence="7">
    <location>
        <begin position="82"/>
        <end position="102"/>
    </location>
</feature>
<evidence type="ECO:0000256" key="6">
    <source>
        <dbReference type="ARBA" id="ARBA00023136"/>
    </source>
</evidence>
<evidence type="ECO:0000313" key="9">
    <source>
        <dbReference type="Proteomes" id="UP000252884"/>
    </source>
</evidence>
<evidence type="ECO:0000256" key="3">
    <source>
        <dbReference type="ARBA" id="ARBA00022475"/>
    </source>
</evidence>
<evidence type="ECO:0000256" key="2">
    <source>
        <dbReference type="ARBA" id="ARBA00005262"/>
    </source>
</evidence>
<dbReference type="NCBIfam" id="TIGR00937">
    <property type="entry name" value="2A51"/>
    <property type="match status" value="1"/>
</dbReference>
<proteinExistence type="inferred from homology"/>
<evidence type="ECO:0000256" key="5">
    <source>
        <dbReference type="ARBA" id="ARBA00022989"/>
    </source>
</evidence>
<feature type="transmembrane region" description="Helical" evidence="7">
    <location>
        <begin position="12"/>
        <end position="36"/>
    </location>
</feature>
<keyword evidence="9" id="KW-1185">Reference proteome</keyword>
<comment type="caution">
    <text evidence="8">The sequence shown here is derived from an EMBL/GenBank/DDBJ whole genome shotgun (WGS) entry which is preliminary data.</text>
</comment>
<dbReference type="Proteomes" id="UP000252884">
    <property type="component" value="Unassembled WGS sequence"/>
</dbReference>
<comment type="similarity">
    <text evidence="2">Belongs to the chromate ion transporter (CHR) (TC 2.A.51) family.</text>
</comment>
<dbReference type="GO" id="GO:0005886">
    <property type="term" value="C:plasma membrane"/>
    <property type="evidence" value="ECO:0007669"/>
    <property type="project" value="UniProtKB-SubCell"/>
</dbReference>
<evidence type="ECO:0000313" key="8">
    <source>
        <dbReference type="EMBL" id="RCW75689.1"/>
    </source>
</evidence>
<dbReference type="RefSeq" id="WP_114465235.1">
    <property type="nucleotide sequence ID" value="NZ_QPJK01000001.1"/>
</dbReference>
<organism evidence="8 9">
    <name type="scientific">Pseudorhodoferax soli</name>
    <dbReference type="NCBI Taxonomy" id="545864"/>
    <lineage>
        <taxon>Bacteria</taxon>
        <taxon>Pseudomonadati</taxon>
        <taxon>Pseudomonadota</taxon>
        <taxon>Betaproteobacteria</taxon>
        <taxon>Burkholderiales</taxon>
        <taxon>Comamonadaceae</taxon>
    </lineage>
</organism>
<evidence type="ECO:0000256" key="7">
    <source>
        <dbReference type="SAM" id="Phobius"/>
    </source>
</evidence>
<sequence length="402" mass="41770">MPVPTVRTDSPWRVLLVFLRLGLTSFGGPVAHLGYFRTEFVERRRWLDDRAYADLVALCQFLPGPASSQVGMALGLGRAGGWGMLAAWVGFTLPSALLLVALAELIVRQPALAAAGWVHGLKVAAVAIVAQAVWGMARTLCPDRQRAALAIVAALVLLAWPVALAQVLVIAAAALAGRWLLRLPAAAAAPAPQRWPLSRRGGVLALVLFLLPLALLPLWAAVAGTPTAALIDGFYRAGALVFGGGHVVLPLLQASVVPGGVLGNAEFLAGYGAAQAVPGPLFTFAAYLGAAAHWPWQGWVGGLMLLLVIFVPAALVLLAALPFWQTLRGRPGVQPALAGVNAAVVGVLLAALYDPVWTSAIQGRNDFALALAAFGLLVVGRCSPVWVVALAALAGQALAWMS</sequence>
<dbReference type="InterPro" id="IPR003370">
    <property type="entry name" value="Chromate_transpt"/>
</dbReference>
<reference evidence="8 9" key="1">
    <citation type="submission" date="2018-07" db="EMBL/GenBank/DDBJ databases">
        <title>Genomic Encyclopedia of Type Strains, Phase IV (KMG-IV): sequencing the most valuable type-strain genomes for metagenomic binning, comparative biology and taxonomic classification.</title>
        <authorList>
            <person name="Goeker M."/>
        </authorList>
    </citation>
    <scope>NUCLEOTIDE SEQUENCE [LARGE SCALE GENOMIC DNA]</scope>
    <source>
        <strain evidence="8 9">DSM 21634</strain>
    </source>
</reference>
<dbReference type="OrthoDB" id="8969999at2"/>
<dbReference type="PANTHER" id="PTHR33567">
    <property type="entry name" value="CHROMATE ION TRANSPORTER (EUROFUNG)"/>
    <property type="match status" value="1"/>
</dbReference>
<comment type="subcellular location">
    <subcellularLocation>
        <location evidence="1">Cell membrane</location>
        <topology evidence="1">Multi-pass membrane protein</topology>
    </subcellularLocation>
</comment>
<dbReference type="GO" id="GO:0015109">
    <property type="term" value="F:chromate transmembrane transporter activity"/>
    <property type="evidence" value="ECO:0007669"/>
    <property type="project" value="InterPro"/>
</dbReference>
<feature type="transmembrane region" description="Helical" evidence="7">
    <location>
        <begin position="302"/>
        <end position="324"/>
    </location>
</feature>
<name>A0A368Y7M6_9BURK</name>
<keyword evidence="5 7" id="KW-1133">Transmembrane helix</keyword>
<dbReference type="PANTHER" id="PTHR33567:SF3">
    <property type="entry name" value="CHROMATE ION TRANSPORTER (EUROFUNG)"/>
    <property type="match status" value="1"/>
</dbReference>
<dbReference type="AlphaFoldDB" id="A0A368Y7M6"/>
<feature type="transmembrane region" description="Helical" evidence="7">
    <location>
        <begin position="234"/>
        <end position="256"/>
    </location>
</feature>
<feature type="transmembrane region" description="Helical" evidence="7">
    <location>
        <begin position="114"/>
        <end position="136"/>
    </location>
</feature>
<keyword evidence="4 7" id="KW-0812">Transmembrane</keyword>
<keyword evidence="3" id="KW-1003">Cell membrane</keyword>
<evidence type="ECO:0000256" key="4">
    <source>
        <dbReference type="ARBA" id="ARBA00022692"/>
    </source>
</evidence>
<feature type="transmembrane region" description="Helical" evidence="7">
    <location>
        <begin position="368"/>
        <end position="394"/>
    </location>
</feature>
<feature type="transmembrane region" description="Helical" evidence="7">
    <location>
        <begin position="148"/>
        <end position="181"/>
    </location>
</feature>
<protein>
    <submittedName>
        <fullName evidence="8">Chromate transporter</fullName>
    </submittedName>
</protein>
<dbReference type="EMBL" id="QPJK01000001">
    <property type="protein sequence ID" value="RCW75689.1"/>
    <property type="molecule type" value="Genomic_DNA"/>
</dbReference>
<feature type="transmembrane region" description="Helical" evidence="7">
    <location>
        <begin position="268"/>
        <end position="290"/>
    </location>
</feature>
<evidence type="ECO:0000256" key="1">
    <source>
        <dbReference type="ARBA" id="ARBA00004651"/>
    </source>
</evidence>
<dbReference type="Pfam" id="PF02417">
    <property type="entry name" value="Chromate_transp"/>
    <property type="match status" value="2"/>
</dbReference>
<dbReference type="PIRSF" id="PIRSF004810">
    <property type="entry name" value="ChrA"/>
    <property type="match status" value="1"/>
</dbReference>
<keyword evidence="6 7" id="KW-0472">Membrane</keyword>
<accession>A0A368Y7M6</accession>
<dbReference type="InterPro" id="IPR014047">
    <property type="entry name" value="Chr_Tranpt_l_chain"/>
</dbReference>
<feature type="transmembrane region" description="Helical" evidence="7">
    <location>
        <begin position="201"/>
        <end position="222"/>
    </location>
</feature>
<feature type="transmembrane region" description="Helical" evidence="7">
    <location>
        <begin position="336"/>
        <end position="356"/>
    </location>
</feature>